<protein>
    <submittedName>
        <fullName evidence="2">Aldo/keto reductase</fullName>
    </submittedName>
</protein>
<sequence length="369" mass="39904">MATTEGTWRYRDRFGDAFGRTGFRQFGPGVVSSLGVGTYLGEPTDAVDDRYREAIVTALENGVNVVDTAINYRCQRSERVVGRALGESDADREEVFVATKGGFVPFDGSRPADPGAYVRREFLETGLASPDDLARGSHCIAPSFLDAMLDRSLDNLGVDQLDLYYVHNPETQLAVRSREAVYDQLGAAFRLLERRRIAGDLGSYGVATWDAFRVPQGHERYLSLPEVISRADSAADAVGVADHGFDGHGLAAIQLPFNVHMADAFTERVHPVDGVEKSALECAREAGLGVFTSASIGQGELSVEGAIPPEIDERLAGDTPIQRAINFARSAPGVTCSLVGMSRPEHVRENVAACTFDPLGARAFDETFE</sequence>
<dbReference type="InterPro" id="IPR036812">
    <property type="entry name" value="NAD(P)_OxRdtase_dom_sf"/>
</dbReference>
<proteinExistence type="predicted"/>
<feature type="domain" description="NADP-dependent oxidoreductase" evidence="1">
    <location>
        <begin position="34"/>
        <end position="212"/>
    </location>
</feature>
<dbReference type="Proteomes" id="UP000263012">
    <property type="component" value="Chromosome"/>
</dbReference>
<organism evidence="2 3">
    <name type="scientific">Halalkaliarchaeum desulfuricum</name>
    <dbReference type="NCBI Taxonomy" id="2055893"/>
    <lineage>
        <taxon>Archaea</taxon>
        <taxon>Methanobacteriati</taxon>
        <taxon>Methanobacteriota</taxon>
        <taxon>Stenosarchaea group</taxon>
        <taxon>Halobacteria</taxon>
        <taxon>Halobacteriales</taxon>
        <taxon>Haloferacaceae</taxon>
        <taxon>Halalkaliarchaeum</taxon>
    </lineage>
</organism>
<dbReference type="InterPro" id="IPR023210">
    <property type="entry name" value="NADP_OxRdtase_dom"/>
</dbReference>
<dbReference type="AlphaFoldDB" id="A0A343TJS8"/>
<dbReference type="EMBL" id="CP025066">
    <property type="protein sequence ID" value="AUX09350.1"/>
    <property type="molecule type" value="Genomic_DNA"/>
</dbReference>
<reference evidence="3" key="1">
    <citation type="submission" date="2017-11" db="EMBL/GenBank/DDBJ databases">
        <title>Phenotypic and genomic properties of facultatively anaerobic sulfur-reducing natronoarchaea from hypersaline soda lakes.</title>
        <authorList>
            <person name="Sorokin D.Y."/>
            <person name="Kublanov I.V."/>
            <person name="Roman P."/>
            <person name="Sinninghe Damste J.S."/>
            <person name="Golyshin P.N."/>
            <person name="Rojo D."/>
            <person name="Ciordia S."/>
            <person name="Mena M.D.C."/>
            <person name="Ferrer M."/>
            <person name="Messina E."/>
            <person name="Smedile F."/>
            <person name="La Spada G."/>
            <person name="La Cono V."/>
            <person name="Yakimov M.M."/>
        </authorList>
    </citation>
    <scope>NUCLEOTIDE SEQUENCE [LARGE SCALE GENOMIC DNA]</scope>
    <source>
        <strain evidence="3">AArc-Sl</strain>
    </source>
</reference>
<dbReference type="GeneID" id="37878077"/>
<dbReference type="RefSeq" id="WP_119817801.1">
    <property type="nucleotide sequence ID" value="NZ_CP025066.1"/>
</dbReference>
<keyword evidence="3" id="KW-1185">Reference proteome</keyword>
<evidence type="ECO:0000313" key="3">
    <source>
        <dbReference type="Proteomes" id="UP000263012"/>
    </source>
</evidence>
<dbReference type="SUPFAM" id="SSF51430">
    <property type="entry name" value="NAD(P)-linked oxidoreductase"/>
    <property type="match status" value="1"/>
</dbReference>
<evidence type="ECO:0000313" key="2">
    <source>
        <dbReference type="EMBL" id="AUX09350.1"/>
    </source>
</evidence>
<dbReference type="Gene3D" id="3.20.20.100">
    <property type="entry name" value="NADP-dependent oxidoreductase domain"/>
    <property type="match status" value="1"/>
</dbReference>
<dbReference type="Pfam" id="PF00248">
    <property type="entry name" value="Aldo_ket_red"/>
    <property type="match status" value="1"/>
</dbReference>
<name>A0A343TJS8_9EURY</name>
<accession>A0A343TJS8</accession>
<dbReference type="PANTHER" id="PTHR43312:SF1">
    <property type="entry name" value="NADP-DEPENDENT OXIDOREDUCTASE DOMAIN-CONTAINING PROTEIN"/>
    <property type="match status" value="1"/>
</dbReference>
<dbReference type="InterPro" id="IPR053135">
    <property type="entry name" value="AKR2_Oxidoreductase"/>
</dbReference>
<gene>
    <name evidence="2" type="ORF">AArcSl_1722</name>
</gene>
<evidence type="ECO:0000259" key="1">
    <source>
        <dbReference type="Pfam" id="PF00248"/>
    </source>
</evidence>
<dbReference type="KEGG" id="hdf:AArcSl_1722"/>
<dbReference type="OrthoDB" id="7238at2157"/>
<dbReference type="CDD" id="cd19099">
    <property type="entry name" value="AKR_unchar"/>
    <property type="match status" value="1"/>
</dbReference>
<dbReference type="PANTHER" id="PTHR43312">
    <property type="entry name" value="D-THREO-ALDOSE 1-DEHYDROGENASE"/>
    <property type="match status" value="1"/>
</dbReference>